<evidence type="ECO:0000256" key="4">
    <source>
        <dbReference type="ARBA" id="ARBA00023242"/>
    </source>
</evidence>
<dbReference type="CDD" id="cd00067">
    <property type="entry name" value="GAL4"/>
    <property type="match status" value="1"/>
</dbReference>
<dbReference type="GO" id="GO:0008270">
    <property type="term" value="F:zinc ion binding"/>
    <property type="evidence" value="ECO:0007669"/>
    <property type="project" value="InterPro"/>
</dbReference>
<dbReference type="AlphaFoldDB" id="A0A0D2DBZ1"/>
<evidence type="ECO:0000256" key="1">
    <source>
        <dbReference type="ARBA" id="ARBA00023015"/>
    </source>
</evidence>
<accession>A0A0D2DBZ1</accession>
<dbReference type="GO" id="GO:0003677">
    <property type="term" value="F:DNA binding"/>
    <property type="evidence" value="ECO:0007669"/>
    <property type="project" value="UniProtKB-KW"/>
</dbReference>
<dbReference type="PROSITE" id="PS50048">
    <property type="entry name" value="ZN2_CY6_FUNGAL_2"/>
    <property type="match status" value="1"/>
</dbReference>
<dbReference type="InterPro" id="IPR001138">
    <property type="entry name" value="Zn2Cys6_DnaBD"/>
</dbReference>
<dbReference type="EMBL" id="KN847317">
    <property type="protein sequence ID" value="KIW59817.1"/>
    <property type="molecule type" value="Genomic_DNA"/>
</dbReference>
<evidence type="ECO:0000256" key="2">
    <source>
        <dbReference type="ARBA" id="ARBA00023125"/>
    </source>
</evidence>
<reference evidence="6 7" key="1">
    <citation type="submission" date="2015-01" db="EMBL/GenBank/DDBJ databases">
        <title>The Genome Sequence of Exophiala xenobiotica CBS118157.</title>
        <authorList>
            <consortium name="The Broad Institute Genomics Platform"/>
            <person name="Cuomo C."/>
            <person name="de Hoog S."/>
            <person name="Gorbushina A."/>
            <person name="Stielow B."/>
            <person name="Teixiera M."/>
            <person name="Abouelleil A."/>
            <person name="Chapman S.B."/>
            <person name="Priest M."/>
            <person name="Young S.K."/>
            <person name="Wortman J."/>
            <person name="Nusbaum C."/>
            <person name="Birren B."/>
        </authorList>
    </citation>
    <scope>NUCLEOTIDE SEQUENCE [LARGE SCALE GENOMIC DNA]</scope>
    <source>
        <strain evidence="6 7">CBS 118157</strain>
    </source>
</reference>
<feature type="domain" description="Zn(2)-C6 fungal-type" evidence="5">
    <location>
        <begin position="13"/>
        <end position="43"/>
    </location>
</feature>
<keyword evidence="1" id="KW-0805">Transcription regulation</keyword>
<dbReference type="SUPFAM" id="SSF57701">
    <property type="entry name" value="Zn2/Cys6 DNA-binding domain"/>
    <property type="match status" value="1"/>
</dbReference>
<dbReference type="InterPro" id="IPR036864">
    <property type="entry name" value="Zn2-C6_fun-type_DNA-bd_sf"/>
</dbReference>
<dbReference type="Pfam" id="PF00172">
    <property type="entry name" value="Zn_clus"/>
    <property type="match status" value="1"/>
</dbReference>
<keyword evidence="2" id="KW-0238">DNA-binding</keyword>
<organism evidence="6 7">
    <name type="scientific">Exophiala xenobiotica</name>
    <dbReference type="NCBI Taxonomy" id="348802"/>
    <lineage>
        <taxon>Eukaryota</taxon>
        <taxon>Fungi</taxon>
        <taxon>Dikarya</taxon>
        <taxon>Ascomycota</taxon>
        <taxon>Pezizomycotina</taxon>
        <taxon>Eurotiomycetes</taxon>
        <taxon>Chaetothyriomycetidae</taxon>
        <taxon>Chaetothyriales</taxon>
        <taxon>Herpotrichiellaceae</taxon>
        <taxon>Exophiala</taxon>
    </lineage>
</organism>
<dbReference type="OrthoDB" id="5350673at2759"/>
<keyword evidence="7" id="KW-1185">Reference proteome</keyword>
<dbReference type="InterPro" id="IPR053157">
    <property type="entry name" value="Sterol_Uptake_Regulator"/>
</dbReference>
<dbReference type="PROSITE" id="PS00463">
    <property type="entry name" value="ZN2_CY6_FUNGAL_1"/>
    <property type="match status" value="1"/>
</dbReference>
<evidence type="ECO:0000313" key="6">
    <source>
        <dbReference type="EMBL" id="KIW59817.1"/>
    </source>
</evidence>
<dbReference type="Gene3D" id="4.10.240.10">
    <property type="entry name" value="Zn(2)-C6 fungal-type DNA-binding domain"/>
    <property type="match status" value="1"/>
</dbReference>
<dbReference type="PANTHER" id="PTHR47784:SF5">
    <property type="entry name" value="STEROL UPTAKE CONTROL PROTEIN 2"/>
    <property type="match status" value="1"/>
</dbReference>
<evidence type="ECO:0000313" key="7">
    <source>
        <dbReference type="Proteomes" id="UP000054342"/>
    </source>
</evidence>
<protein>
    <recommendedName>
        <fullName evidence="5">Zn(2)-C6 fungal-type domain-containing protein</fullName>
    </recommendedName>
</protein>
<name>A0A0D2DBZ1_9EURO</name>
<evidence type="ECO:0000256" key="3">
    <source>
        <dbReference type="ARBA" id="ARBA00023163"/>
    </source>
</evidence>
<dbReference type="Pfam" id="PF11951">
    <property type="entry name" value="Fungal_trans_2"/>
    <property type="match status" value="1"/>
</dbReference>
<dbReference type="STRING" id="348802.A0A0D2DBZ1"/>
<dbReference type="PANTHER" id="PTHR47784">
    <property type="entry name" value="STEROL UPTAKE CONTROL PROTEIN 2"/>
    <property type="match status" value="1"/>
</dbReference>
<keyword evidence="3" id="KW-0804">Transcription</keyword>
<dbReference type="RefSeq" id="XP_013320401.1">
    <property type="nucleotide sequence ID" value="XM_013464947.1"/>
</dbReference>
<dbReference type="SMART" id="SM00066">
    <property type="entry name" value="GAL4"/>
    <property type="match status" value="1"/>
</dbReference>
<dbReference type="GeneID" id="25321991"/>
<dbReference type="Proteomes" id="UP000054342">
    <property type="component" value="Unassembled WGS sequence"/>
</dbReference>
<dbReference type="GO" id="GO:0001228">
    <property type="term" value="F:DNA-binding transcription activator activity, RNA polymerase II-specific"/>
    <property type="evidence" value="ECO:0007669"/>
    <property type="project" value="TreeGrafter"/>
</dbReference>
<dbReference type="InterPro" id="IPR021858">
    <property type="entry name" value="Fun_TF"/>
</dbReference>
<keyword evidence="4" id="KW-0539">Nucleus</keyword>
<proteinExistence type="predicted"/>
<sequence length="374" mass="41834">MPKRKSYHKIRGGCTTCKERKVRCSLERPICQNCERLSRPCIYVRAVPSQHNAQVTPSQGVPETIRTQELELMHYYTAYTYRTMSHNPVLISLWKEVVPRHAFQHPFLLQGLLAVAAHHRLHHDKKTFNSVDLIETANLYQQEALASYIRLLSDITEDNCHALFAFSQIIVGIQYSRLSLGFYPDNRHSPGVIAGMVEIFDLLKGALAIATQAHTWLRAGDLEPMLGDAPKTPPAETIPATIATPSIKALSALSEHIASQLGVDEDSKTRVSTLLSTIQFLRAAFLEDRNSVDTYNKIAGIPVFFDMNYLRLLKARDEGALVVLAYYGVALHQLGHISFVDAVGAKVVQAVADLVGQEWSTHLVWPQMEIRARG</sequence>
<evidence type="ECO:0000259" key="5">
    <source>
        <dbReference type="PROSITE" id="PS50048"/>
    </source>
</evidence>
<gene>
    <name evidence="6" type="ORF">PV05_00083</name>
</gene>
<dbReference type="HOGENOM" id="CLU_024934_5_2_1"/>